<keyword evidence="10" id="KW-1185">Reference proteome</keyword>
<evidence type="ECO:0000313" key="10">
    <source>
        <dbReference type="Proteomes" id="UP000672602"/>
    </source>
</evidence>
<dbReference type="Gene3D" id="3.30.420.40">
    <property type="match status" value="2"/>
</dbReference>
<dbReference type="InterPro" id="IPR020823">
    <property type="entry name" value="Cell_div_FtsA"/>
</dbReference>
<dbReference type="InterPro" id="IPR018181">
    <property type="entry name" value="Heat_shock_70_CS"/>
</dbReference>
<comment type="similarity">
    <text evidence="1">Belongs to the heat shock protein 70 family.</text>
</comment>
<dbReference type="CDD" id="cd24048">
    <property type="entry name" value="ASKHA_NBD_FtsA"/>
    <property type="match status" value="1"/>
</dbReference>
<evidence type="ECO:0000256" key="5">
    <source>
        <dbReference type="ARBA" id="ARBA00023306"/>
    </source>
</evidence>
<comment type="subunit">
    <text evidence="6">Self-interacts. Interacts with FtsZ.</text>
</comment>
<keyword evidence="5 6" id="KW-0131">Cell cycle</keyword>
<sequence>MATERTIAALDIGSSKVCCFIAKVSEAGRIRVTGMSHHASAGVRGGVLVDMEAAYRAVLAAVHAAEQMAGATLEDVVVSIAGPHMTSTQLLREMVIGGGAIRDLDLRRLLQDSRNSVDLQDRMLVHAIPAGYSVDGSPLLREPRGMHGQTLGVKMHLVTANRAAVQNIATCISRCHLNVSDLAIAPYAAGLSALVEDEKDLGSLVIDMGGGTTSFCVFYEGAAVHADSVPIGGHHVTSDIARGLATPVNHAERLKTLYGSAVPAASDDRELLDAPQVGEEDDASSNRVPKSFLVSIIQARIEETFELVKRRLDTSGVAGLAGQRVVLTGGASQLPGVRDVAARALGKQVRLGRPLGIAGLAEATGGPAFATAAGLLHFAVDDRGEARSATVPPSGPQTGFLARMGGWFRENF</sequence>
<organism evidence="9 10">
    <name type="scientific">Marivibrio halodurans</name>
    <dbReference type="NCBI Taxonomy" id="2039722"/>
    <lineage>
        <taxon>Bacteria</taxon>
        <taxon>Pseudomonadati</taxon>
        <taxon>Pseudomonadota</taxon>
        <taxon>Alphaproteobacteria</taxon>
        <taxon>Rhodospirillales</taxon>
        <taxon>Rhodospirillaceae</taxon>
        <taxon>Marivibrio</taxon>
    </lineage>
</organism>
<dbReference type="Proteomes" id="UP000672602">
    <property type="component" value="Unassembled WGS sequence"/>
</dbReference>
<evidence type="ECO:0000256" key="7">
    <source>
        <dbReference type="PIRNR" id="PIRNR003101"/>
    </source>
</evidence>
<keyword evidence="4 6" id="KW-0472">Membrane</keyword>
<comment type="subcellular location">
    <subcellularLocation>
        <location evidence="6">Cell membrane</location>
        <topology evidence="6">Peripheral membrane protein</topology>
        <orientation evidence="6">Cytoplasmic side</orientation>
    </subcellularLocation>
    <text evidence="6">Localizes to the Z ring in an FtsZ-dependent manner. Targeted to the membrane through a conserved C-terminal amphipathic helix.</text>
</comment>
<dbReference type="InterPro" id="IPR050696">
    <property type="entry name" value="FtsA/MreB"/>
</dbReference>
<dbReference type="PROSITE" id="PS01036">
    <property type="entry name" value="HSP70_3"/>
    <property type="match status" value="1"/>
</dbReference>
<comment type="similarity">
    <text evidence="6 7">Belongs to the FtsA/MreB family.</text>
</comment>
<evidence type="ECO:0000259" key="8">
    <source>
        <dbReference type="SMART" id="SM00842"/>
    </source>
</evidence>
<dbReference type="HAMAP" id="MF_02033">
    <property type="entry name" value="FtsA"/>
    <property type="match status" value="1"/>
</dbReference>
<evidence type="ECO:0000313" key="9">
    <source>
        <dbReference type="EMBL" id="MBP5857736.1"/>
    </source>
</evidence>
<dbReference type="SMART" id="SM00842">
    <property type="entry name" value="FtsA"/>
    <property type="match status" value="1"/>
</dbReference>
<evidence type="ECO:0000256" key="6">
    <source>
        <dbReference type="HAMAP-Rule" id="MF_02033"/>
    </source>
</evidence>
<proteinExistence type="inferred from homology"/>
<dbReference type="InterPro" id="IPR043129">
    <property type="entry name" value="ATPase_NBD"/>
</dbReference>
<dbReference type="EMBL" id="JAGMWN010000005">
    <property type="protein sequence ID" value="MBP5857736.1"/>
    <property type="molecule type" value="Genomic_DNA"/>
</dbReference>
<evidence type="ECO:0000256" key="4">
    <source>
        <dbReference type="ARBA" id="ARBA00023136"/>
    </source>
</evidence>
<protein>
    <recommendedName>
        <fullName evidence="6 7">Cell division protein FtsA</fullName>
    </recommendedName>
</protein>
<dbReference type="SUPFAM" id="SSF53067">
    <property type="entry name" value="Actin-like ATPase domain"/>
    <property type="match status" value="2"/>
</dbReference>
<evidence type="ECO:0000256" key="2">
    <source>
        <dbReference type="ARBA" id="ARBA00022475"/>
    </source>
</evidence>
<gene>
    <name evidence="6 9" type="primary">ftsA</name>
    <name evidence="9" type="ORF">KAJ83_12015</name>
</gene>
<dbReference type="RefSeq" id="WP_210682317.1">
    <property type="nucleotide sequence ID" value="NZ_JAGMWN010000005.1"/>
</dbReference>
<accession>A0A8J7SNL1</accession>
<dbReference type="Pfam" id="PF02491">
    <property type="entry name" value="SHS2_FTSA"/>
    <property type="match status" value="1"/>
</dbReference>
<dbReference type="PANTHER" id="PTHR32432:SF4">
    <property type="entry name" value="CELL DIVISION PROTEIN FTSA"/>
    <property type="match status" value="1"/>
</dbReference>
<dbReference type="PANTHER" id="PTHR32432">
    <property type="entry name" value="CELL DIVISION PROTEIN FTSA-RELATED"/>
    <property type="match status" value="1"/>
</dbReference>
<name>A0A8J7SNL1_9PROT</name>
<reference evidence="9" key="1">
    <citation type="submission" date="2021-04" db="EMBL/GenBank/DDBJ databases">
        <authorList>
            <person name="Zhang D.-C."/>
        </authorList>
    </citation>
    <scope>NUCLEOTIDE SEQUENCE</scope>
    <source>
        <strain evidence="9">CGMCC 1.15697</strain>
    </source>
</reference>
<keyword evidence="3 6" id="KW-0132">Cell division</keyword>
<dbReference type="PIRSF" id="PIRSF003101">
    <property type="entry name" value="FtsA"/>
    <property type="match status" value="1"/>
</dbReference>
<dbReference type="Pfam" id="PF14450">
    <property type="entry name" value="FtsA"/>
    <property type="match status" value="1"/>
</dbReference>
<comment type="caution">
    <text evidence="9">The sequence shown here is derived from an EMBL/GenBank/DDBJ whole genome shotgun (WGS) entry which is preliminary data.</text>
</comment>
<feature type="domain" description="SHS2" evidence="8">
    <location>
        <begin position="7"/>
        <end position="193"/>
    </location>
</feature>
<dbReference type="NCBIfam" id="TIGR01174">
    <property type="entry name" value="ftsA"/>
    <property type="match status" value="1"/>
</dbReference>
<evidence type="ECO:0000256" key="3">
    <source>
        <dbReference type="ARBA" id="ARBA00022618"/>
    </source>
</evidence>
<keyword evidence="2 6" id="KW-1003">Cell membrane</keyword>
<dbReference type="GO" id="GO:0043093">
    <property type="term" value="P:FtsZ-dependent cytokinesis"/>
    <property type="evidence" value="ECO:0007669"/>
    <property type="project" value="UniProtKB-UniRule"/>
</dbReference>
<evidence type="ECO:0000256" key="1">
    <source>
        <dbReference type="ARBA" id="ARBA00007381"/>
    </source>
</evidence>
<dbReference type="AlphaFoldDB" id="A0A8J7SNL1"/>
<dbReference type="GO" id="GO:0032153">
    <property type="term" value="C:cell division site"/>
    <property type="evidence" value="ECO:0007669"/>
    <property type="project" value="UniProtKB-UniRule"/>
</dbReference>
<comment type="function">
    <text evidence="6 7">Cell division protein that is involved in the assembly of the Z ring. May serve as a membrane anchor for the Z ring.</text>
</comment>
<dbReference type="GO" id="GO:0009898">
    <property type="term" value="C:cytoplasmic side of plasma membrane"/>
    <property type="evidence" value="ECO:0007669"/>
    <property type="project" value="UniProtKB-UniRule"/>
</dbReference>
<dbReference type="InterPro" id="IPR003494">
    <property type="entry name" value="SHS2_FtsA"/>
</dbReference>